<organism evidence="2 3">
    <name type="scientific">Mycolicibacterium smegmatis (strain ATCC 700084 / mc(2)155)</name>
    <name type="common">Mycobacterium smegmatis</name>
    <dbReference type="NCBI Taxonomy" id="246196"/>
    <lineage>
        <taxon>Bacteria</taxon>
        <taxon>Bacillati</taxon>
        <taxon>Actinomycetota</taxon>
        <taxon>Actinomycetes</taxon>
        <taxon>Mycobacteriales</taxon>
        <taxon>Mycobacteriaceae</taxon>
        <taxon>Mycolicibacterium</taxon>
    </lineage>
</organism>
<evidence type="ECO:0000313" key="3">
    <source>
        <dbReference type="Proteomes" id="UP000006158"/>
    </source>
</evidence>
<evidence type="ECO:0000256" key="1">
    <source>
        <dbReference type="SAM" id="MobiDB-lite"/>
    </source>
</evidence>
<dbReference type="EMBL" id="CP001663">
    <property type="protein sequence ID" value="AFP36941.1"/>
    <property type="molecule type" value="Genomic_DNA"/>
</dbReference>
<protein>
    <submittedName>
        <fullName evidence="2">Uncharacterized protein</fullName>
    </submittedName>
</protein>
<gene>
    <name evidence="2" type="ordered locus">MSMEI_0460</name>
</gene>
<dbReference type="AlphaFoldDB" id="I7G1W3"/>
<dbReference type="PATRIC" id="fig|246196.56.peg.471"/>
<sequence>MSGAGAALDCATADDVADGDSSAAGPDWDPQPPTSRAKTAASSTNILDRNVIQLSPRDGIMKAFVA</sequence>
<accession>I7G1W3</accession>
<feature type="compositionally biased region" description="Low complexity" evidence="1">
    <location>
        <begin position="14"/>
        <end position="28"/>
    </location>
</feature>
<proteinExistence type="predicted"/>
<feature type="compositionally biased region" description="Polar residues" evidence="1">
    <location>
        <begin position="34"/>
        <end position="47"/>
    </location>
</feature>
<dbReference type="Proteomes" id="UP000006158">
    <property type="component" value="Chromosome"/>
</dbReference>
<dbReference type="KEGG" id="msg:MSMEI_0460"/>
<evidence type="ECO:0000313" key="2">
    <source>
        <dbReference type="EMBL" id="AFP36941.1"/>
    </source>
</evidence>
<reference evidence="2 3" key="2">
    <citation type="journal article" date="2009" name="Genome Res.">
        <title>Ortho-proteogenomics: multiple proteomes investigation through orthology and a new MS-based protocol.</title>
        <authorList>
            <person name="Gallien S."/>
            <person name="Perrodou E."/>
            <person name="Carapito C."/>
            <person name="Deshayes C."/>
            <person name="Reyrat J.M."/>
            <person name="Van Dorsselaer A."/>
            <person name="Poch O."/>
            <person name="Schaeffer C."/>
            <person name="Lecompte O."/>
        </authorList>
    </citation>
    <scope>NUCLEOTIDE SEQUENCE [LARGE SCALE GENOMIC DNA]</scope>
    <source>
        <strain evidence="3">ATCC 700084 / mc(2)155</strain>
    </source>
</reference>
<feature type="region of interest" description="Disordered" evidence="1">
    <location>
        <begin position="14"/>
        <end position="49"/>
    </location>
</feature>
<name>I7G1W3_MYCS2</name>
<reference evidence="2 3" key="1">
    <citation type="journal article" date="2007" name="Genome Biol.">
        <title>Interrupted coding sequences in Mycobacterium smegmatis: authentic mutations or sequencing errors?</title>
        <authorList>
            <person name="Deshayes C."/>
            <person name="Perrodou E."/>
            <person name="Gallien S."/>
            <person name="Euphrasie D."/>
            <person name="Schaeffer C."/>
            <person name="Van-Dorsselaer A."/>
            <person name="Poch O."/>
            <person name="Lecompte O."/>
            <person name="Reyrat J.M."/>
        </authorList>
    </citation>
    <scope>NUCLEOTIDE SEQUENCE [LARGE SCALE GENOMIC DNA]</scope>
    <source>
        <strain evidence="3">ATCC 700084 / mc(2)155</strain>
    </source>
</reference>